<feature type="region of interest" description="Disordered" evidence="9">
    <location>
        <begin position="1"/>
        <end position="37"/>
    </location>
</feature>
<comment type="similarity">
    <text evidence="1">Belongs to the FlgM family.</text>
</comment>
<evidence type="ECO:0000313" key="14">
    <source>
        <dbReference type="Proteomes" id="UP000075799"/>
    </source>
</evidence>
<evidence type="ECO:0000256" key="6">
    <source>
        <dbReference type="ARBA" id="ARBA00023163"/>
    </source>
</evidence>
<comment type="function">
    <text evidence="7">Responsible for the coupling of flagellin expression to flagellar assembly by preventing expression of the flagellin genes when a component of the middle class of proteins is defective. It negatively regulates flagellar genes by inhibiting the activity of FliA by directly binding to FliA.</text>
</comment>
<dbReference type="RefSeq" id="WP_063206275.1">
    <property type="nucleotide sequence ID" value="NZ_CP168967.1"/>
</dbReference>
<dbReference type="SUPFAM" id="SSF101498">
    <property type="entry name" value="Anti-sigma factor FlgM"/>
    <property type="match status" value="1"/>
</dbReference>
<keyword evidence="6" id="KW-0804">Transcription</keyword>
<dbReference type="Proteomes" id="UP000075391">
    <property type="component" value="Unassembled WGS sequence"/>
</dbReference>
<evidence type="ECO:0000256" key="4">
    <source>
        <dbReference type="ARBA" id="ARBA00022795"/>
    </source>
</evidence>
<comment type="caution">
    <text evidence="11">The sequence shown here is derived from an EMBL/GenBank/DDBJ whole genome shotgun (WGS) entry which is preliminary data.</text>
</comment>
<dbReference type="AlphaFoldDB" id="A0A150WIE9"/>
<proteinExistence type="inferred from homology"/>
<evidence type="ECO:0000256" key="1">
    <source>
        <dbReference type="ARBA" id="ARBA00005322"/>
    </source>
</evidence>
<accession>A0A150WIE9</accession>
<keyword evidence="11" id="KW-0966">Cell projection</keyword>
<dbReference type="InterPro" id="IPR007412">
    <property type="entry name" value="FlgM"/>
</dbReference>
<dbReference type="InterPro" id="IPR035890">
    <property type="entry name" value="Anti-sigma-28_factor_FlgM_sf"/>
</dbReference>
<dbReference type="Proteomes" id="UP000075799">
    <property type="component" value="Unassembled WGS sequence"/>
</dbReference>
<dbReference type="GO" id="GO:0044781">
    <property type="term" value="P:bacterial-type flagellum organization"/>
    <property type="evidence" value="ECO:0007669"/>
    <property type="project" value="UniProtKB-KW"/>
</dbReference>
<dbReference type="EMBL" id="LUKD01000001">
    <property type="protein sequence ID" value="KYG69382.1"/>
    <property type="molecule type" value="Genomic_DNA"/>
</dbReference>
<protein>
    <recommendedName>
        <fullName evidence="2">Negative regulator of flagellin synthesis</fullName>
    </recommendedName>
    <alternativeName>
        <fullName evidence="8">Anti-sigma-28 factor</fullName>
    </alternativeName>
</protein>
<keyword evidence="11" id="KW-0969">Cilium</keyword>
<evidence type="ECO:0000256" key="8">
    <source>
        <dbReference type="ARBA" id="ARBA00030117"/>
    </source>
</evidence>
<evidence type="ECO:0000313" key="11">
    <source>
        <dbReference type="EMBL" id="KYG63269.1"/>
    </source>
</evidence>
<keyword evidence="11" id="KW-0282">Flagellum</keyword>
<sequence length="109" mass="11769">MKITHNKVGQNLNLTDSSRSNKADAIKNNSAGAPTAKADALTASTLGESSRVELSPRAQEAKRIKELAMSAPDVDEAKVAKFRKLIDDGKYNVDAKAIADKMVDEHLDF</sequence>
<evidence type="ECO:0000259" key="10">
    <source>
        <dbReference type="Pfam" id="PF04316"/>
    </source>
</evidence>
<reference evidence="13 14" key="1">
    <citation type="submission" date="2016-03" db="EMBL/GenBank/DDBJ databases">
        <authorList>
            <person name="Ploux O."/>
        </authorList>
    </citation>
    <scope>NUCLEOTIDE SEQUENCE [LARGE SCALE GENOMIC DNA]</scope>
    <source>
        <strain evidence="11 13">BER2</strain>
        <strain evidence="12 14">EC13</strain>
    </source>
</reference>
<keyword evidence="3" id="KW-0678">Repressor</keyword>
<name>A0A150WIE9_BDEBC</name>
<evidence type="ECO:0000313" key="13">
    <source>
        <dbReference type="Proteomes" id="UP000075391"/>
    </source>
</evidence>
<evidence type="ECO:0000256" key="7">
    <source>
        <dbReference type="ARBA" id="ARBA00024739"/>
    </source>
</evidence>
<organism evidence="11 13">
    <name type="scientific">Bdellovibrio bacteriovorus</name>
    <dbReference type="NCBI Taxonomy" id="959"/>
    <lineage>
        <taxon>Bacteria</taxon>
        <taxon>Pseudomonadati</taxon>
        <taxon>Bdellovibrionota</taxon>
        <taxon>Bdellovibrionia</taxon>
        <taxon>Bdellovibrionales</taxon>
        <taxon>Pseudobdellovibrionaceae</taxon>
        <taxon>Bdellovibrio</taxon>
    </lineage>
</organism>
<dbReference type="OrthoDB" id="5295890at2"/>
<dbReference type="NCBIfam" id="TIGR03824">
    <property type="entry name" value="FlgM_jcvi"/>
    <property type="match status" value="1"/>
</dbReference>
<feature type="domain" description="Anti-sigma-28 factor FlgM C-terminal" evidence="10">
    <location>
        <begin position="51"/>
        <end position="104"/>
    </location>
</feature>
<dbReference type="EMBL" id="LUKF01000014">
    <property type="protein sequence ID" value="KYG63269.1"/>
    <property type="molecule type" value="Genomic_DNA"/>
</dbReference>
<evidence type="ECO:0000256" key="3">
    <source>
        <dbReference type="ARBA" id="ARBA00022491"/>
    </source>
</evidence>
<evidence type="ECO:0000256" key="9">
    <source>
        <dbReference type="SAM" id="MobiDB-lite"/>
    </source>
</evidence>
<evidence type="ECO:0000256" key="5">
    <source>
        <dbReference type="ARBA" id="ARBA00023015"/>
    </source>
</evidence>
<gene>
    <name evidence="11" type="ORF">AZI85_04345</name>
    <name evidence="12" type="ORF">AZI87_09370</name>
</gene>
<feature type="compositionally biased region" description="Polar residues" evidence="9">
    <location>
        <begin position="7"/>
        <end position="18"/>
    </location>
</feature>
<keyword evidence="4" id="KW-1005">Bacterial flagellum biogenesis</keyword>
<keyword evidence="5" id="KW-0805">Transcription regulation</keyword>
<evidence type="ECO:0000256" key="2">
    <source>
        <dbReference type="ARBA" id="ARBA00017823"/>
    </source>
</evidence>
<dbReference type="InterPro" id="IPR031316">
    <property type="entry name" value="FlgM_C"/>
</dbReference>
<evidence type="ECO:0000313" key="12">
    <source>
        <dbReference type="EMBL" id="KYG69382.1"/>
    </source>
</evidence>
<dbReference type="Pfam" id="PF04316">
    <property type="entry name" value="FlgM"/>
    <property type="match status" value="1"/>
</dbReference>
<dbReference type="GO" id="GO:0045892">
    <property type="term" value="P:negative regulation of DNA-templated transcription"/>
    <property type="evidence" value="ECO:0007669"/>
    <property type="project" value="InterPro"/>
</dbReference>